<dbReference type="CDD" id="cd04950">
    <property type="entry name" value="GT4_TuaH-like"/>
    <property type="match status" value="1"/>
</dbReference>
<dbReference type="Pfam" id="PF13439">
    <property type="entry name" value="Glyco_transf_4"/>
    <property type="match status" value="1"/>
</dbReference>
<dbReference type="HOGENOM" id="CLU_311650_0_0_9"/>
<dbReference type="Gene3D" id="3.40.50.2000">
    <property type="entry name" value="Glycogen Phosphorylase B"/>
    <property type="match status" value="2"/>
</dbReference>
<protein>
    <recommendedName>
        <fullName evidence="1">Glycosyltransferase subfamily 4-like N-terminal domain-containing protein</fullName>
    </recommendedName>
</protein>
<dbReference type="OrthoDB" id="9816564at2"/>
<dbReference type="eggNOG" id="COG0438">
    <property type="taxonomic scope" value="Bacteria"/>
</dbReference>
<proteinExistence type="predicted"/>
<dbReference type="EnsemblBacteria" id="ABC18990">
    <property type="protein sequence ID" value="ABC18990"/>
    <property type="gene ID" value="Moth_0664"/>
</dbReference>
<sequence length="942" mass="107437">MDKMKTRILVISEYFSRGGLETHIVGQARVLSKLGVDLLLATGSSAADCPDGVFAAALTDLRMGAQVSYDELCVTLKRLKKFISDERITLIHAHPFYSAIVGLLAAQQSRLPFVVTIHSPLSLSSTFGQLYDFLLKSVVLPVAGRVFCVSKETELLCRSLAECRTELLLNAVQIQNSNPPNVAKDGPWLWAGRLDKDKSNGLLDLIEKIDQATVGELHIFGDGPQVHLIESFLNSRPDKAEFVRLMGWRHNITTIMPAYAGIAGMGRVILEGSALNRPCLLVGYDGVKGLLDINRFERASFWNFSGRGLPTITADALHQEFYRLSKDKGPFLLRQWVADNRDERVIWQRYAEKIKDLAPLDNPLAQNILDALQYRGSISEPVWWDKELMRVILGLFSNEPYGKEQAKSMTHQILVAHLHSKLEAIKYETTMLREKIDFLKSALAERDEKITSLNQAVAERDEKIISLNQAVIERDEKIASLQKHIQDIWASTSWRITRPLRFLKKLVSDPEPTTYFILKRIYWGLPGNLRIRLNGLRCLIIRFFLSKRKNNVGLMANQEGIHGLSWEEFQDKVLSKREQHKGIFILEATHIDWNMNLFQRPQHMANALSKLGYLVIFKTANFYDNVSGFKKISDNLWLTNNDKVDSIYGAVRSFYSTSSVYTKEIYDDRRKYGLVVYEYIDHIDPAISGDEENIRRLNALKNYAFNGGVDFIVASAKALYREAVQAVGEDKVILIPNGVDVEHYRDQRHKYCTIPKSLIKFKNVHKIIVGYFGALAPWLWYEEIEKLAALRPEVGFVFIGPDYYGGSSLLPKAKNIFWMGPVDYKILPGYALHFDICFIPFRPGEIARTTSPLKLFEYFALEKPVIVTSSMLECIQFCEVLSGSCATELSKCIDKALDLSRDEHFKKRLAELADQNSWIERAKKYEIIFEQTKKWICHKKDI</sequence>
<evidence type="ECO:0000259" key="1">
    <source>
        <dbReference type="Pfam" id="PF13439"/>
    </source>
</evidence>
<dbReference type="PATRIC" id="fig|264732.11.peg.707"/>
<feature type="domain" description="Glycosyltransferase subfamily 4-like N-terminal" evidence="1">
    <location>
        <begin position="18"/>
        <end position="154"/>
    </location>
</feature>
<dbReference type="CDD" id="cd03801">
    <property type="entry name" value="GT4_PimA-like"/>
    <property type="match status" value="1"/>
</dbReference>
<dbReference type="CAZy" id="GT4">
    <property type="family name" value="Glycosyltransferase Family 4"/>
</dbReference>
<dbReference type="KEGG" id="mta:Moth_0664"/>
<gene>
    <name evidence="2" type="ordered locus">Moth_0664</name>
</gene>
<dbReference type="STRING" id="264732.Moth_0664"/>
<reference evidence="2" key="1">
    <citation type="submission" date="2005-12" db="EMBL/GenBank/DDBJ databases">
        <title>Complete sequence of Moorella thermoacetica ATCC 39073.</title>
        <authorList>
            <consortium name="US DOE Joint Genome Institute"/>
            <person name="Copeland A."/>
            <person name="Lucas S."/>
            <person name="Lapidus A."/>
            <person name="Barry K."/>
            <person name="Detter J.C."/>
            <person name="Glavina T."/>
            <person name="Hammon N."/>
            <person name="Israni S."/>
            <person name="Pitluck S."/>
            <person name="Chertkov O."/>
            <person name="Saunders E.H."/>
            <person name="Brettin T."/>
            <person name="Bruce D."/>
            <person name="Han C."/>
            <person name="Tapia R."/>
            <person name="Gilna P."/>
            <person name="Schmutz J."/>
            <person name="Larimer F."/>
            <person name="Land M."/>
            <person name="Kyrpides N."/>
            <person name="Anderson I."/>
            <person name="Richardson P."/>
            <person name="Ragsdale S."/>
        </authorList>
    </citation>
    <scope>NUCLEOTIDE SEQUENCE</scope>
    <source>
        <strain evidence="2">ATCC 39073</strain>
    </source>
</reference>
<evidence type="ECO:0000313" key="2">
    <source>
        <dbReference type="EMBL" id="ABC18990.1"/>
    </source>
</evidence>
<dbReference type="EMBL" id="CP000232">
    <property type="protein sequence ID" value="ABC18990.1"/>
    <property type="molecule type" value="Genomic_DNA"/>
</dbReference>
<organism evidence="2">
    <name type="scientific">Moorella thermoacetica (strain ATCC 39073 / JCM 9320)</name>
    <dbReference type="NCBI Taxonomy" id="264732"/>
    <lineage>
        <taxon>Bacteria</taxon>
        <taxon>Bacillati</taxon>
        <taxon>Bacillota</taxon>
        <taxon>Clostridia</taxon>
        <taxon>Neomoorellales</taxon>
        <taxon>Neomoorellaceae</taxon>
        <taxon>Neomoorella</taxon>
    </lineage>
</organism>
<dbReference type="PANTHER" id="PTHR12526">
    <property type="entry name" value="GLYCOSYLTRANSFERASE"/>
    <property type="match status" value="1"/>
</dbReference>
<name>Q2RKP9_MOOTA</name>
<accession>Q2RKP9</accession>
<dbReference type="InterPro" id="IPR028098">
    <property type="entry name" value="Glyco_trans_4-like_N"/>
</dbReference>
<dbReference type="AlphaFoldDB" id="Q2RKP9"/>
<dbReference type="SUPFAM" id="SSF53756">
    <property type="entry name" value="UDP-Glycosyltransferase/glycogen phosphorylase"/>
    <property type="match status" value="2"/>
</dbReference>
<dbReference type="eggNOG" id="COG4372">
    <property type="taxonomic scope" value="Bacteria"/>
</dbReference>